<dbReference type="AlphaFoldDB" id="A0A7X3FZC5"/>
<dbReference type="EMBL" id="WSES01000002">
    <property type="protein sequence ID" value="MVW59787.1"/>
    <property type="molecule type" value="Genomic_DNA"/>
</dbReference>
<comment type="caution">
    <text evidence="3">The sequence shown here is derived from an EMBL/GenBank/DDBJ whole genome shotgun (WGS) entry which is preliminary data.</text>
</comment>
<organism evidence="3 4">
    <name type="scientific">Massilia cellulosiltytica</name>
    <dbReference type="NCBI Taxonomy" id="2683234"/>
    <lineage>
        <taxon>Bacteria</taxon>
        <taxon>Pseudomonadati</taxon>
        <taxon>Pseudomonadota</taxon>
        <taxon>Betaproteobacteria</taxon>
        <taxon>Burkholderiales</taxon>
        <taxon>Oxalobacteraceae</taxon>
        <taxon>Telluria group</taxon>
        <taxon>Massilia</taxon>
    </lineage>
</organism>
<gene>
    <name evidence="3" type="ORF">GPY61_07575</name>
</gene>
<proteinExistence type="predicted"/>
<feature type="signal peptide" evidence="1">
    <location>
        <begin position="1"/>
        <end position="24"/>
    </location>
</feature>
<evidence type="ECO:0000313" key="3">
    <source>
        <dbReference type="EMBL" id="MVW59787.1"/>
    </source>
</evidence>
<evidence type="ECO:0000256" key="1">
    <source>
        <dbReference type="SAM" id="SignalP"/>
    </source>
</evidence>
<name>A0A7X3FZC5_9BURK</name>
<dbReference type="RefSeq" id="WP_082577474.1">
    <property type="nucleotide sequence ID" value="NZ_WSES01000002.1"/>
</dbReference>
<dbReference type="NCBIfam" id="TIGR02595">
    <property type="entry name" value="PEP_CTERM"/>
    <property type="match status" value="1"/>
</dbReference>
<protein>
    <submittedName>
        <fullName evidence="3">PEP-CTERM sorting domain-containing protein</fullName>
    </submittedName>
</protein>
<dbReference type="InterPro" id="IPR013424">
    <property type="entry name" value="Ice-binding_C"/>
</dbReference>
<keyword evidence="1" id="KW-0732">Signal</keyword>
<evidence type="ECO:0000313" key="4">
    <source>
        <dbReference type="Proteomes" id="UP000443353"/>
    </source>
</evidence>
<dbReference type="Pfam" id="PF07589">
    <property type="entry name" value="PEP-CTERM"/>
    <property type="match status" value="1"/>
</dbReference>
<reference evidence="3 4" key="1">
    <citation type="submission" date="2019-12" db="EMBL/GenBank/DDBJ databases">
        <authorList>
            <person name="Li C."/>
            <person name="Zhao J."/>
        </authorList>
    </citation>
    <scope>NUCLEOTIDE SEQUENCE [LARGE SCALE GENOMIC DNA]</scope>
    <source>
        <strain evidence="3 4">NEAU-DD11</strain>
    </source>
</reference>
<evidence type="ECO:0000259" key="2">
    <source>
        <dbReference type="Pfam" id="PF07589"/>
    </source>
</evidence>
<keyword evidence="4" id="KW-1185">Reference proteome</keyword>
<feature type="domain" description="Ice-binding protein C-terminal" evidence="2">
    <location>
        <begin position="159"/>
        <end position="182"/>
    </location>
</feature>
<sequence length="185" mass="18921">MKSTTLKLIGAMLFVAFGASQAQASVITFDDQAGTSTLPVSAGGLTFTSSGGYAYVWTAGGGKADNGTNNLIYGLDATVTITRTGGGTFTLNGFDAGLSWYTSVNAFDLTLNGTDTISLGNAYQGYQFANLKNVTSVTFSGAPSDGYIAIDNVDFDVAQVPEPASLTLLGLGLAGLAAARRKSAR</sequence>
<feature type="chain" id="PRO_5030652437" evidence="1">
    <location>
        <begin position="25"/>
        <end position="185"/>
    </location>
</feature>
<accession>A0A7X3FZC5</accession>
<dbReference type="Proteomes" id="UP000443353">
    <property type="component" value="Unassembled WGS sequence"/>
</dbReference>